<protein>
    <submittedName>
        <fullName evidence="1">Uncharacterized protein</fullName>
    </submittedName>
</protein>
<sequence length="90" mass="10175">MMTDDSLTRCLPPCTTLDGKPLKRFLVFEPHRNPAGETLVIHEDGLMGFVHPADGDTPERWAHLLQEFLEICGGEDEDDEDDDHENKKGE</sequence>
<reference evidence="1 2" key="1">
    <citation type="submission" date="2018-01" db="EMBL/GenBank/DDBJ databases">
        <title>G. obscuriglobus.</title>
        <authorList>
            <person name="Franke J."/>
            <person name="Blomberg W."/>
            <person name="Selmecki A."/>
        </authorList>
    </citation>
    <scope>NUCLEOTIDE SEQUENCE [LARGE SCALE GENOMIC DNA]</scope>
    <source>
        <strain evidence="1 2">DSM 5831</strain>
    </source>
</reference>
<proteinExistence type="predicted"/>
<organism evidence="1 2">
    <name type="scientific">Gemmata obscuriglobus</name>
    <dbReference type="NCBI Taxonomy" id="114"/>
    <lineage>
        <taxon>Bacteria</taxon>
        <taxon>Pseudomonadati</taxon>
        <taxon>Planctomycetota</taxon>
        <taxon>Planctomycetia</taxon>
        <taxon>Gemmatales</taxon>
        <taxon>Gemmataceae</taxon>
        <taxon>Gemmata</taxon>
    </lineage>
</organism>
<dbReference type="KEGG" id="gog:C1280_24420"/>
<evidence type="ECO:0000313" key="1">
    <source>
        <dbReference type="EMBL" id="AWM39841.1"/>
    </source>
</evidence>
<keyword evidence="2" id="KW-1185">Reference proteome</keyword>
<evidence type="ECO:0000313" key="2">
    <source>
        <dbReference type="Proteomes" id="UP000245802"/>
    </source>
</evidence>
<name>A0A2Z3H4P1_9BACT</name>
<dbReference type="EMBL" id="CP025958">
    <property type="protein sequence ID" value="AWM39841.1"/>
    <property type="molecule type" value="Genomic_DNA"/>
</dbReference>
<dbReference type="AlphaFoldDB" id="A0A2Z3H4P1"/>
<gene>
    <name evidence="1" type="ORF">C1280_24420</name>
</gene>
<accession>A0A2Z3H4P1</accession>
<dbReference type="Proteomes" id="UP000245802">
    <property type="component" value="Chromosome"/>
</dbReference>